<comment type="subcellular location">
    <subcellularLocation>
        <location evidence="1">Secreted</location>
    </subcellularLocation>
</comment>
<dbReference type="InterPro" id="IPR029058">
    <property type="entry name" value="AB_hydrolase_fold"/>
</dbReference>
<evidence type="ECO:0000313" key="6">
    <source>
        <dbReference type="Proteomes" id="UP000749559"/>
    </source>
</evidence>
<accession>A0A8J1Y9P9</accession>
<dbReference type="CDD" id="cd00707">
    <property type="entry name" value="Pancreat_lipase_like"/>
    <property type="match status" value="1"/>
</dbReference>
<dbReference type="PANTHER" id="PTHR11610">
    <property type="entry name" value="LIPASE"/>
    <property type="match status" value="1"/>
</dbReference>
<gene>
    <name evidence="5" type="ORF">OFUS_LOCUS184</name>
</gene>
<evidence type="ECO:0000313" key="5">
    <source>
        <dbReference type="EMBL" id="CAH1772416.1"/>
    </source>
</evidence>
<dbReference type="AlphaFoldDB" id="A0A8J1Y9P9"/>
<name>A0A8J1Y9P9_OWEFU</name>
<evidence type="ECO:0000256" key="3">
    <source>
        <dbReference type="ARBA" id="ARBA00022525"/>
    </source>
</evidence>
<sequence>MWSAVLLVILAQVASFEAARVCHGSLGCFDNFGSFLNMPLPWSPSKAGITYTLNTRRGSGHISKSSVPSTFNIRNDVKVIVHGFNSGSREPWILNMVKELLRKGDFNVITVNWSKGSSLSPLKFDQCASNTRVIGAHLTEMLRARGVPRSKVHCIGHSLGSHVCGFAGKRYKFARITGLDPAGPLFTVAQKNARLDSRDADFVDVIHSNAGNLPEFGNKLRLGDVDFWPNGGTRQPGCLQYSAREKRGNIDLAKVFGCSHMRVCELFTESINSRCKFTANKCDDYRNWRTGRCSRNCSGLRCTSMGYNADTKARGGYYLDTKGYKPYCKS</sequence>
<evidence type="ECO:0000256" key="2">
    <source>
        <dbReference type="ARBA" id="ARBA00010701"/>
    </source>
</evidence>
<protein>
    <submittedName>
        <fullName evidence="5">Uncharacterized protein</fullName>
    </submittedName>
</protein>
<evidence type="ECO:0000256" key="4">
    <source>
        <dbReference type="RuleBase" id="RU004262"/>
    </source>
</evidence>
<dbReference type="Gene3D" id="3.40.50.1820">
    <property type="entry name" value="alpha/beta hydrolase"/>
    <property type="match status" value="1"/>
</dbReference>
<dbReference type="PRINTS" id="PR00821">
    <property type="entry name" value="TAGLIPASE"/>
</dbReference>
<dbReference type="Proteomes" id="UP000749559">
    <property type="component" value="Unassembled WGS sequence"/>
</dbReference>
<dbReference type="SUPFAM" id="SSF53474">
    <property type="entry name" value="alpha/beta-Hydrolases"/>
    <property type="match status" value="1"/>
</dbReference>
<keyword evidence="3" id="KW-0964">Secreted</keyword>
<proteinExistence type="inferred from homology"/>
<dbReference type="InterPro" id="IPR000734">
    <property type="entry name" value="TAG_lipase"/>
</dbReference>
<comment type="similarity">
    <text evidence="2 4">Belongs to the AB hydrolase superfamily. Lipase family.</text>
</comment>
<dbReference type="Pfam" id="PF00151">
    <property type="entry name" value="Lipase"/>
    <property type="match status" value="1"/>
</dbReference>
<dbReference type="InterPro" id="IPR013818">
    <property type="entry name" value="Lipase"/>
</dbReference>
<organism evidence="5 6">
    <name type="scientific">Owenia fusiformis</name>
    <name type="common">Polychaete worm</name>
    <dbReference type="NCBI Taxonomy" id="6347"/>
    <lineage>
        <taxon>Eukaryota</taxon>
        <taxon>Metazoa</taxon>
        <taxon>Spiralia</taxon>
        <taxon>Lophotrochozoa</taxon>
        <taxon>Annelida</taxon>
        <taxon>Polychaeta</taxon>
        <taxon>Sedentaria</taxon>
        <taxon>Canalipalpata</taxon>
        <taxon>Sabellida</taxon>
        <taxon>Oweniida</taxon>
        <taxon>Oweniidae</taxon>
        <taxon>Owenia</taxon>
    </lineage>
</organism>
<dbReference type="GO" id="GO:0016042">
    <property type="term" value="P:lipid catabolic process"/>
    <property type="evidence" value="ECO:0007669"/>
    <property type="project" value="TreeGrafter"/>
</dbReference>
<dbReference type="EMBL" id="CAIIXF020000001">
    <property type="protein sequence ID" value="CAH1772416.1"/>
    <property type="molecule type" value="Genomic_DNA"/>
</dbReference>
<evidence type="ECO:0000256" key="1">
    <source>
        <dbReference type="ARBA" id="ARBA00004613"/>
    </source>
</evidence>
<dbReference type="InterPro" id="IPR033906">
    <property type="entry name" value="Lipase_N"/>
</dbReference>
<comment type="caution">
    <text evidence="5">The sequence shown here is derived from an EMBL/GenBank/DDBJ whole genome shotgun (WGS) entry which is preliminary data.</text>
</comment>
<keyword evidence="6" id="KW-1185">Reference proteome</keyword>
<reference evidence="5" key="1">
    <citation type="submission" date="2022-03" db="EMBL/GenBank/DDBJ databases">
        <authorList>
            <person name="Martin C."/>
        </authorList>
    </citation>
    <scope>NUCLEOTIDE SEQUENCE</scope>
</reference>
<dbReference type="GO" id="GO:0016298">
    <property type="term" value="F:lipase activity"/>
    <property type="evidence" value="ECO:0007669"/>
    <property type="project" value="InterPro"/>
</dbReference>
<dbReference type="PANTHER" id="PTHR11610:SF173">
    <property type="entry name" value="LIPASE DOMAIN-CONTAINING PROTEIN-RELATED"/>
    <property type="match status" value="1"/>
</dbReference>
<dbReference type="GO" id="GO:0005615">
    <property type="term" value="C:extracellular space"/>
    <property type="evidence" value="ECO:0007669"/>
    <property type="project" value="TreeGrafter"/>
</dbReference>
<dbReference type="OrthoDB" id="199913at2759"/>